<reference evidence="1" key="1">
    <citation type="submission" date="2014-05" db="EMBL/GenBank/DDBJ databases">
        <authorList>
            <person name="Chronopoulou M."/>
        </authorList>
    </citation>
    <scope>NUCLEOTIDE SEQUENCE</scope>
    <source>
        <tissue evidence="1">Whole organism</tissue>
    </source>
</reference>
<evidence type="ECO:0000313" key="1">
    <source>
        <dbReference type="EMBL" id="CDW46581.1"/>
    </source>
</evidence>
<sequence>MITIDLLLDIIYELEKIGIKIYAMVSDIGTCVIRFYHGYILGINTRDFYIGTHVLPVFTSSSLTI</sequence>
<protein>
    <submittedName>
        <fullName evidence="1">Uncharacterized protein</fullName>
    </submittedName>
</protein>
<proteinExistence type="predicted"/>
<dbReference type="EMBL" id="HACA01029220">
    <property type="protein sequence ID" value="CDW46581.1"/>
    <property type="molecule type" value="Transcribed_RNA"/>
</dbReference>
<accession>A0A0K2V9H4</accession>
<name>A0A0K2V9H4_LEPSM</name>
<organism evidence="1">
    <name type="scientific">Lepeophtheirus salmonis</name>
    <name type="common">Salmon louse</name>
    <name type="synonym">Caligus salmonis</name>
    <dbReference type="NCBI Taxonomy" id="72036"/>
    <lineage>
        <taxon>Eukaryota</taxon>
        <taxon>Metazoa</taxon>
        <taxon>Ecdysozoa</taxon>
        <taxon>Arthropoda</taxon>
        <taxon>Crustacea</taxon>
        <taxon>Multicrustacea</taxon>
        <taxon>Hexanauplia</taxon>
        <taxon>Copepoda</taxon>
        <taxon>Siphonostomatoida</taxon>
        <taxon>Caligidae</taxon>
        <taxon>Lepeophtheirus</taxon>
    </lineage>
</organism>
<dbReference type="AlphaFoldDB" id="A0A0K2V9H4"/>